<keyword evidence="3" id="KW-1185">Reference proteome</keyword>
<evidence type="ECO:0000256" key="1">
    <source>
        <dbReference type="SAM" id="Phobius"/>
    </source>
</evidence>
<accession>A0AAN8U1C1</accession>
<reference evidence="2 3" key="1">
    <citation type="submission" date="2024-02" db="EMBL/GenBank/DDBJ databases">
        <title>de novo genome assembly of Solanum bulbocastanum strain 11H21.</title>
        <authorList>
            <person name="Hosaka A.J."/>
        </authorList>
    </citation>
    <scope>NUCLEOTIDE SEQUENCE [LARGE SCALE GENOMIC DNA]</scope>
    <source>
        <tissue evidence="2">Young leaves</tissue>
    </source>
</reference>
<name>A0AAN8U1C1_SOLBU</name>
<keyword evidence="1" id="KW-0812">Transmembrane</keyword>
<keyword evidence="1" id="KW-0472">Membrane</keyword>
<dbReference type="Proteomes" id="UP001371456">
    <property type="component" value="Unassembled WGS sequence"/>
</dbReference>
<sequence length="108" mass="12781">MPLWLFISQFYRLYFGHFRVVLGLIGVFHKKKTNKFEFFKGSDFGGKICRSTTAAFFDSNAHIRRDLSLAVNQVLDDLKYTVHQEGEEIESSLSDIHMKMLYIFCWFR</sequence>
<evidence type="ECO:0000313" key="3">
    <source>
        <dbReference type="Proteomes" id="UP001371456"/>
    </source>
</evidence>
<protein>
    <submittedName>
        <fullName evidence="2">Uncharacterized protein</fullName>
    </submittedName>
</protein>
<feature type="transmembrane region" description="Helical" evidence="1">
    <location>
        <begin position="6"/>
        <end position="28"/>
    </location>
</feature>
<organism evidence="2 3">
    <name type="scientific">Solanum bulbocastanum</name>
    <name type="common">Wild potato</name>
    <dbReference type="NCBI Taxonomy" id="147425"/>
    <lineage>
        <taxon>Eukaryota</taxon>
        <taxon>Viridiplantae</taxon>
        <taxon>Streptophyta</taxon>
        <taxon>Embryophyta</taxon>
        <taxon>Tracheophyta</taxon>
        <taxon>Spermatophyta</taxon>
        <taxon>Magnoliopsida</taxon>
        <taxon>eudicotyledons</taxon>
        <taxon>Gunneridae</taxon>
        <taxon>Pentapetalae</taxon>
        <taxon>asterids</taxon>
        <taxon>lamiids</taxon>
        <taxon>Solanales</taxon>
        <taxon>Solanaceae</taxon>
        <taxon>Solanoideae</taxon>
        <taxon>Solaneae</taxon>
        <taxon>Solanum</taxon>
    </lineage>
</organism>
<dbReference type="EMBL" id="JBANQN010000003">
    <property type="protein sequence ID" value="KAK6794603.1"/>
    <property type="molecule type" value="Genomic_DNA"/>
</dbReference>
<evidence type="ECO:0000313" key="2">
    <source>
        <dbReference type="EMBL" id="KAK6794603.1"/>
    </source>
</evidence>
<dbReference type="AlphaFoldDB" id="A0AAN8U1C1"/>
<proteinExistence type="predicted"/>
<gene>
    <name evidence="2" type="ORF">RDI58_008056</name>
</gene>
<keyword evidence="1" id="KW-1133">Transmembrane helix</keyword>
<comment type="caution">
    <text evidence="2">The sequence shown here is derived from an EMBL/GenBank/DDBJ whole genome shotgun (WGS) entry which is preliminary data.</text>
</comment>